<dbReference type="EMBL" id="CP037423">
    <property type="protein sequence ID" value="QDV40863.1"/>
    <property type="molecule type" value="Genomic_DNA"/>
</dbReference>
<sequence>MKQRDVITSTYRFTSVAVSPDSKLLSAGTLHEGACGFRLTPRVGTHASGKRERAARGDEGGEDGRKMWGRKMGDKKISPIRSRLFRSLLPYFLSRFAR</sequence>
<dbReference type="KEGG" id="snep:Enr13x_06990"/>
<name>A0A518HJ71_9BACT</name>
<gene>
    <name evidence="2" type="ORF">Enr13x_06990</name>
</gene>
<protein>
    <submittedName>
        <fullName evidence="2">Uncharacterized protein</fullName>
    </submittedName>
</protein>
<accession>A0A518HJ71</accession>
<evidence type="ECO:0000256" key="1">
    <source>
        <dbReference type="SAM" id="MobiDB-lite"/>
    </source>
</evidence>
<proteinExistence type="predicted"/>
<evidence type="ECO:0000313" key="3">
    <source>
        <dbReference type="Proteomes" id="UP000319004"/>
    </source>
</evidence>
<reference evidence="2 3" key="1">
    <citation type="submission" date="2019-03" db="EMBL/GenBank/DDBJ databases">
        <title>Deep-cultivation of Planctomycetes and their phenomic and genomic characterization uncovers novel biology.</title>
        <authorList>
            <person name="Wiegand S."/>
            <person name="Jogler M."/>
            <person name="Boedeker C."/>
            <person name="Pinto D."/>
            <person name="Vollmers J."/>
            <person name="Rivas-Marin E."/>
            <person name="Kohn T."/>
            <person name="Peeters S.H."/>
            <person name="Heuer A."/>
            <person name="Rast P."/>
            <person name="Oberbeckmann S."/>
            <person name="Bunk B."/>
            <person name="Jeske O."/>
            <person name="Meyerdierks A."/>
            <person name="Storesund J.E."/>
            <person name="Kallscheuer N."/>
            <person name="Luecker S."/>
            <person name="Lage O.M."/>
            <person name="Pohl T."/>
            <person name="Merkel B.J."/>
            <person name="Hornburger P."/>
            <person name="Mueller R.-W."/>
            <person name="Bruemmer F."/>
            <person name="Labrenz M."/>
            <person name="Spormann A.M."/>
            <person name="Op den Camp H."/>
            <person name="Overmann J."/>
            <person name="Amann R."/>
            <person name="Jetten M.S.M."/>
            <person name="Mascher T."/>
            <person name="Medema M.H."/>
            <person name="Devos D.P."/>
            <person name="Kaster A.-K."/>
            <person name="Ovreas L."/>
            <person name="Rohde M."/>
            <person name="Galperin M.Y."/>
            <person name="Jogler C."/>
        </authorList>
    </citation>
    <scope>NUCLEOTIDE SEQUENCE [LARGE SCALE GENOMIC DNA]</scope>
    <source>
        <strain evidence="2 3">Enr13</strain>
    </source>
</reference>
<feature type="region of interest" description="Disordered" evidence="1">
    <location>
        <begin position="41"/>
        <end position="70"/>
    </location>
</feature>
<dbReference type="Proteomes" id="UP000319004">
    <property type="component" value="Chromosome"/>
</dbReference>
<dbReference type="AlphaFoldDB" id="A0A518HJ71"/>
<organism evidence="2 3">
    <name type="scientific">Stieleria neptunia</name>
    <dbReference type="NCBI Taxonomy" id="2527979"/>
    <lineage>
        <taxon>Bacteria</taxon>
        <taxon>Pseudomonadati</taxon>
        <taxon>Planctomycetota</taxon>
        <taxon>Planctomycetia</taxon>
        <taxon>Pirellulales</taxon>
        <taxon>Pirellulaceae</taxon>
        <taxon>Stieleria</taxon>
    </lineage>
</organism>
<evidence type="ECO:0000313" key="2">
    <source>
        <dbReference type="EMBL" id="QDV40863.1"/>
    </source>
</evidence>
<feature type="compositionally biased region" description="Basic and acidic residues" evidence="1">
    <location>
        <begin position="49"/>
        <end position="70"/>
    </location>
</feature>
<keyword evidence="3" id="KW-1185">Reference proteome</keyword>